<dbReference type="EMBL" id="QSFP01000013">
    <property type="protein sequence ID" value="RHA66327.1"/>
    <property type="molecule type" value="Genomic_DNA"/>
</dbReference>
<gene>
    <name evidence="1" type="ORF">DW927_12380</name>
</gene>
<evidence type="ECO:0000313" key="2">
    <source>
        <dbReference type="Proteomes" id="UP000284465"/>
    </source>
</evidence>
<dbReference type="AlphaFoldDB" id="A0A3R6DAK9"/>
<name>A0A3R6DAK9_9FIRM</name>
<organism evidence="1 2">
    <name type="scientific">Roseburia intestinalis</name>
    <dbReference type="NCBI Taxonomy" id="166486"/>
    <lineage>
        <taxon>Bacteria</taxon>
        <taxon>Bacillati</taxon>
        <taxon>Bacillota</taxon>
        <taxon>Clostridia</taxon>
        <taxon>Lachnospirales</taxon>
        <taxon>Lachnospiraceae</taxon>
        <taxon>Roseburia</taxon>
    </lineage>
</organism>
<evidence type="ECO:0000313" key="1">
    <source>
        <dbReference type="EMBL" id="RHA66327.1"/>
    </source>
</evidence>
<reference evidence="1 2" key="1">
    <citation type="submission" date="2018-08" db="EMBL/GenBank/DDBJ databases">
        <title>A genome reference for cultivated species of the human gut microbiota.</title>
        <authorList>
            <person name="Zou Y."/>
            <person name="Xue W."/>
            <person name="Luo G."/>
        </authorList>
    </citation>
    <scope>NUCLEOTIDE SEQUENCE [LARGE SCALE GENOMIC DNA]</scope>
    <source>
        <strain evidence="1 2">AM43-11</strain>
    </source>
</reference>
<comment type="caution">
    <text evidence="1">The sequence shown here is derived from an EMBL/GenBank/DDBJ whole genome shotgun (WGS) entry which is preliminary data.</text>
</comment>
<sequence length="123" mass="14122">MQYTENGELESREKLQPVLEIIKKNYNFCKNQNALSELSSGKYKLSFAKKLDEALRFLNVYAFEYITEASNYNLDLKETLESILAAHGKELKKGLLHGSIDEIDTVLWECRVEWLTTAASNLV</sequence>
<proteinExistence type="predicted"/>
<dbReference type="RefSeq" id="WP_118591885.1">
    <property type="nucleotide sequence ID" value="NZ_QSFP01000013.1"/>
</dbReference>
<accession>A0A3R6DAK9</accession>
<protein>
    <submittedName>
        <fullName evidence="1">Uncharacterized protein</fullName>
    </submittedName>
</protein>
<dbReference type="Proteomes" id="UP000284465">
    <property type="component" value="Unassembled WGS sequence"/>
</dbReference>